<dbReference type="PANTHER" id="PTHR33116:SF86">
    <property type="entry name" value="REVERSE TRANSCRIPTASE DOMAIN-CONTAINING PROTEIN"/>
    <property type="match status" value="1"/>
</dbReference>
<feature type="domain" description="RNase H type-1" evidence="2">
    <location>
        <begin position="415"/>
        <end position="534"/>
    </location>
</feature>
<dbReference type="InterPro" id="IPR002156">
    <property type="entry name" value="RNaseH_domain"/>
</dbReference>
<dbReference type="PANTHER" id="PTHR33116">
    <property type="entry name" value="REVERSE TRANSCRIPTASE ZINC-BINDING DOMAIN-CONTAINING PROTEIN-RELATED-RELATED"/>
    <property type="match status" value="1"/>
</dbReference>
<accession>A0AAV2G8K7</accession>
<dbReference type="GO" id="GO:0004523">
    <property type="term" value="F:RNA-DNA hybrid ribonuclease activity"/>
    <property type="evidence" value="ECO:0007669"/>
    <property type="project" value="InterPro"/>
</dbReference>
<dbReference type="Proteomes" id="UP001497516">
    <property type="component" value="Chromosome 8"/>
</dbReference>
<evidence type="ECO:0008006" key="6">
    <source>
        <dbReference type="Google" id="ProtNLM"/>
    </source>
</evidence>
<feature type="domain" description="Reverse transcriptase zinc-binding" evidence="3">
    <location>
        <begin position="224"/>
        <end position="306"/>
    </location>
</feature>
<evidence type="ECO:0000259" key="3">
    <source>
        <dbReference type="Pfam" id="PF13966"/>
    </source>
</evidence>
<evidence type="ECO:0000256" key="1">
    <source>
        <dbReference type="SAM" id="SignalP"/>
    </source>
</evidence>
<evidence type="ECO:0000259" key="2">
    <source>
        <dbReference type="Pfam" id="PF13456"/>
    </source>
</evidence>
<evidence type="ECO:0000313" key="5">
    <source>
        <dbReference type="Proteomes" id="UP001497516"/>
    </source>
</evidence>
<dbReference type="GO" id="GO:0003676">
    <property type="term" value="F:nucleic acid binding"/>
    <property type="evidence" value="ECO:0007669"/>
    <property type="project" value="InterPro"/>
</dbReference>
<dbReference type="AlphaFoldDB" id="A0AAV2G8K7"/>
<proteinExistence type="predicted"/>
<reference evidence="4 5" key="1">
    <citation type="submission" date="2024-04" db="EMBL/GenBank/DDBJ databases">
        <authorList>
            <person name="Fracassetti M."/>
        </authorList>
    </citation>
    <scope>NUCLEOTIDE SEQUENCE [LARGE SCALE GENOMIC DNA]</scope>
</reference>
<dbReference type="InterPro" id="IPR012337">
    <property type="entry name" value="RNaseH-like_sf"/>
</dbReference>
<organism evidence="4 5">
    <name type="scientific">Linum trigynum</name>
    <dbReference type="NCBI Taxonomy" id="586398"/>
    <lineage>
        <taxon>Eukaryota</taxon>
        <taxon>Viridiplantae</taxon>
        <taxon>Streptophyta</taxon>
        <taxon>Embryophyta</taxon>
        <taxon>Tracheophyta</taxon>
        <taxon>Spermatophyta</taxon>
        <taxon>Magnoliopsida</taxon>
        <taxon>eudicotyledons</taxon>
        <taxon>Gunneridae</taxon>
        <taxon>Pentapetalae</taxon>
        <taxon>rosids</taxon>
        <taxon>fabids</taxon>
        <taxon>Malpighiales</taxon>
        <taxon>Linaceae</taxon>
        <taxon>Linum</taxon>
    </lineage>
</organism>
<dbReference type="Gene3D" id="3.30.420.10">
    <property type="entry name" value="Ribonuclease H-like superfamily/Ribonuclease H"/>
    <property type="match status" value="1"/>
</dbReference>
<keyword evidence="5" id="KW-1185">Reference proteome</keyword>
<name>A0AAV2G8K7_9ROSI</name>
<feature type="signal peptide" evidence="1">
    <location>
        <begin position="1"/>
        <end position="19"/>
    </location>
</feature>
<dbReference type="EMBL" id="OZ034821">
    <property type="protein sequence ID" value="CAL1406979.1"/>
    <property type="molecule type" value="Genomic_DNA"/>
</dbReference>
<feature type="chain" id="PRO_5043371061" description="Reverse transcriptase zinc-binding domain-containing protein" evidence="1">
    <location>
        <begin position="20"/>
        <end position="554"/>
    </location>
</feature>
<protein>
    <recommendedName>
        <fullName evidence="6">Reverse transcriptase zinc-binding domain-containing protein</fullName>
    </recommendedName>
</protein>
<dbReference type="Pfam" id="PF13456">
    <property type="entry name" value="RVT_3"/>
    <property type="match status" value="1"/>
</dbReference>
<dbReference type="InterPro" id="IPR036397">
    <property type="entry name" value="RNaseH_sf"/>
</dbReference>
<evidence type="ECO:0000313" key="4">
    <source>
        <dbReference type="EMBL" id="CAL1406979.1"/>
    </source>
</evidence>
<sequence length="554" mass="62670">MSCFLLPLALCRLLDRHLARFWWGVNQGERRIHWVSWKSLCLSKHEGSLGFRRFEEFNQALLAKVAWRIWKEPNSLLARVFKGKYFPNSSILVAKAGSLPSWGWRGVLHGRDLLVQGLRWQVGSGESIDVLTDNWVPTLHPSPPTPRPGIVRVEGSVASLICPNQGVWRVDCLRQIFEEDTVRAIVAIPLPISSVPDRMVWNGEQSGRYTVKSGYHLAVELRRYKELRVKAKVQVWDRSLWKTVWGAPVPPKLRYFIWQMVRVVLPTGEALSSRGVGGLEPCPVCGEEGESLEHLFFRCRVAVELWEGAELLAIRDRFPLCNVGIFWRRLLEWRELDQGVMMHIVALFWRIWKARNWVVFELTQYIVPLLLSQFRLQVAEWDGILTGRGVSHYSGVSGARGRQDVPMGEFVMFVDGATSPGSHGAGGWALQDPTGMVVAASAALYVGIWEPALVELLAFPDALRWCLAFGFQSMVFAGDAQVVVGKIRDGEVDDVHGGMLLEEIRSMRDLFQEFRVIFVGRESNRVAHLVARKALSLSPSLVGFNFVSWLFSAM</sequence>
<gene>
    <name evidence="4" type="ORF">LTRI10_LOCUS46671</name>
</gene>
<dbReference type="InterPro" id="IPR026960">
    <property type="entry name" value="RVT-Znf"/>
</dbReference>
<dbReference type="SUPFAM" id="SSF53098">
    <property type="entry name" value="Ribonuclease H-like"/>
    <property type="match status" value="1"/>
</dbReference>
<keyword evidence="1" id="KW-0732">Signal</keyword>
<dbReference type="Pfam" id="PF13966">
    <property type="entry name" value="zf-RVT"/>
    <property type="match status" value="1"/>
</dbReference>